<keyword evidence="1" id="KW-0732">Signal</keyword>
<evidence type="ECO:0000313" key="2">
    <source>
        <dbReference type="EMBL" id="ORA76052.1"/>
    </source>
</evidence>
<dbReference type="EMBL" id="MVHR01000003">
    <property type="protein sequence ID" value="ORA76052.1"/>
    <property type="molecule type" value="Genomic_DNA"/>
</dbReference>
<evidence type="ECO:0000256" key="1">
    <source>
        <dbReference type="SAM" id="SignalP"/>
    </source>
</evidence>
<protein>
    <recommendedName>
        <fullName evidence="4">PE-PGRS family protein</fullName>
    </recommendedName>
</protein>
<evidence type="ECO:0000313" key="3">
    <source>
        <dbReference type="Proteomes" id="UP000192566"/>
    </source>
</evidence>
<reference evidence="2 3" key="1">
    <citation type="submission" date="2017-02" db="EMBL/GenBank/DDBJ databases">
        <title>The new phylogeny of genus Mycobacterium.</title>
        <authorList>
            <person name="Tortoli E."/>
            <person name="Trovato A."/>
            <person name="Cirillo D.M."/>
        </authorList>
    </citation>
    <scope>NUCLEOTIDE SEQUENCE [LARGE SCALE GENOMIC DNA]</scope>
    <source>
        <strain evidence="2 3">DSM 44471</strain>
    </source>
</reference>
<gene>
    <name evidence="2" type="ORF">BST25_03505</name>
</gene>
<accession>A0A1X0DV16</accession>
<proteinExistence type="predicted"/>
<keyword evidence="3" id="KW-1185">Reference proteome</keyword>
<sequence length="410" mass="41628">MVVDLAARPHITAGIALTSAAVLAAGPMAQHLPDLHVAQQLRQVSVSAINLTGAADSVVDLFAGVENELASLAGGAAAAAVPASLLGGVLNPAAAFNDPLAVNPIQTWVSLFQNAASNAQYLGNLFMKAPFPVAQQVLANGSYYGTEYVSAYQTAANAAVTWIFGTKAGVSLGPVFQAAWSELAAGQVSQAVTSLYNGLWETPFVSIGEPLEGILKILPQVATNLQSGLTYTTGGALNLFGIEGFLGVPNAVQKTLGASGQAIYNAWVAGDPIGVLTNVADLPGATLNGLINGAPSGATITNGILSNASTKGNGPVYSLVNTILPTLTKDIVTPKAQNILGGGSLAAAFQSFANQLMNGWPSLNSITSAISNGFTQTLPALLQGIPSLLNQAGGFISSLGTLIINLLRLL</sequence>
<evidence type="ECO:0008006" key="4">
    <source>
        <dbReference type="Google" id="ProtNLM"/>
    </source>
</evidence>
<name>A0A1X0DV16_MYCHE</name>
<feature type="chain" id="PRO_5039032119" description="PE-PGRS family protein" evidence="1">
    <location>
        <begin position="25"/>
        <end position="410"/>
    </location>
</feature>
<comment type="caution">
    <text evidence="2">The sequence shown here is derived from an EMBL/GenBank/DDBJ whole genome shotgun (WGS) entry which is preliminary data.</text>
</comment>
<dbReference type="AlphaFoldDB" id="A0A1X0DV16"/>
<dbReference type="Proteomes" id="UP000192566">
    <property type="component" value="Unassembled WGS sequence"/>
</dbReference>
<feature type="signal peptide" evidence="1">
    <location>
        <begin position="1"/>
        <end position="24"/>
    </location>
</feature>
<organism evidence="2 3">
    <name type="scientific">Mycobacterium heidelbergense</name>
    <dbReference type="NCBI Taxonomy" id="53376"/>
    <lineage>
        <taxon>Bacteria</taxon>
        <taxon>Bacillati</taxon>
        <taxon>Actinomycetota</taxon>
        <taxon>Actinomycetes</taxon>
        <taxon>Mycobacteriales</taxon>
        <taxon>Mycobacteriaceae</taxon>
        <taxon>Mycobacterium</taxon>
        <taxon>Mycobacterium simiae complex</taxon>
    </lineage>
</organism>